<dbReference type="Pfam" id="PF07690">
    <property type="entry name" value="MFS_1"/>
    <property type="match status" value="1"/>
</dbReference>
<feature type="transmembrane region" description="Helical" evidence="5">
    <location>
        <begin position="78"/>
        <end position="96"/>
    </location>
</feature>
<comment type="caution">
    <text evidence="7">The sequence shown here is derived from an EMBL/GenBank/DDBJ whole genome shotgun (WGS) entry which is preliminary data.</text>
</comment>
<dbReference type="InterPro" id="IPR036259">
    <property type="entry name" value="MFS_trans_sf"/>
</dbReference>
<reference evidence="7 8" key="1">
    <citation type="submission" date="2018-05" db="EMBL/GenBank/DDBJ databases">
        <title>Marinilabilia rubrum sp. nov., isolated from saltern sediment.</title>
        <authorList>
            <person name="Zhang R."/>
        </authorList>
    </citation>
    <scope>NUCLEOTIDE SEQUENCE [LARGE SCALE GENOMIC DNA]</scope>
    <source>
        <strain evidence="7 8">WTE16</strain>
    </source>
</reference>
<feature type="domain" description="Major facilitator superfamily (MFS) profile" evidence="6">
    <location>
        <begin position="14"/>
        <end position="389"/>
    </location>
</feature>
<proteinExistence type="predicted"/>
<dbReference type="PROSITE" id="PS50850">
    <property type="entry name" value="MFS"/>
    <property type="match status" value="1"/>
</dbReference>
<dbReference type="GO" id="GO:0005886">
    <property type="term" value="C:plasma membrane"/>
    <property type="evidence" value="ECO:0007669"/>
    <property type="project" value="TreeGrafter"/>
</dbReference>
<evidence type="ECO:0000256" key="3">
    <source>
        <dbReference type="ARBA" id="ARBA00022989"/>
    </source>
</evidence>
<organism evidence="7 8">
    <name type="scientific">Marinilabilia rubra</name>
    <dbReference type="NCBI Taxonomy" id="2162893"/>
    <lineage>
        <taxon>Bacteria</taxon>
        <taxon>Pseudomonadati</taxon>
        <taxon>Bacteroidota</taxon>
        <taxon>Bacteroidia</taxon>
        <taxon>Marinilabiliales</taxon>
        <taxon>Marinilabiliaceae</taxon>
        <taxon>Marinilabilia</taxon>
    </lineage>
</organism>
<dbReference type="InterPro" id="IPR005829">
    <property type="entry name" value="Sugar_transporter_CS"/>
</dbReference>
<dbReference type="AlphaFoldDB" id="A0A2U2B4G4"/>
<dbReference type="GO" id="GO:0022857">
    <property type="term" value="F:transmembrane transporter activity"/>
    <property type="evidence" value="ECO:0007669"/>
    <property type="project" value="InterPro"/>
</dbReference>
<evidence type="ECO:0000313" key="7">
    <source>
        <dbReference type="EMBL" id="PWD97952.1"/>
    </source>
</evidence>
<dbReference type="InterPro" id="IPR020846">
    <property type="entry name" value="MFS_dom"/>
</dbReference>
<accession>A0A2U2B4G4</accession>
<evidence type="ECO:0000256" key="2">
    <source>
        <dbReference type="ARBA" id="ARBA00022692"/>
    </source>
</evidence>
<feature type="transmembrane region" description="Helical" evidence="5">
    <location>
        <begin position="367"/>
        <end position="384"/>
    </location>
</feature>
<feature type="transmembrane region" description="Helical" evidence="5">
    <location>
        <begin position="303"/>
        <end position="324"/>
    </location>
</feature>
<feature type="transmembrane region" description="Helical" evidence="5">
    <location>
        <begin position="170"/>
        <end position="188"/>
    </location>
</feature>
<feature type="transmembrane region" description="Helical" evidence="5">
    <location>
        <begin position="336"/>
        <end position="355"/>
    </location>
</feature>
<dbReference type="PANTHER" id="PTHR43129">
    <property type="entry name" value="FOSMIDOMYCIN RESISTANCE PROTEIN"/>
    <property type="match status" value="1"/>
</dbReference>
<protein>
    <submittedName>
        <fullName evidence="7">MFS transporter</fullName>
    </submittedName>
</protein>
<dbReference type="RefSeq" id="WP_109265856.1">
    <property type="nucleotide sequence ID" value="NZ_QEWP01000021.1"/>
</dbReference>
<dbReference type="OrthoDB" id="9770492at2"/>
<feature type="transmembrane region" description="Helical" evidence="5">
    <location>
        <begin position="247"/>
        <end position="267"/>
    </location>
</feature>
<feature type="transmembrane region" description="Helical" evidence="5">
    <location>
        <begin position="279"/>
        <end position="297"/>
    </location>
</feature>
<comment type="subcellular location">
    <subcellularLocation>
        <location evidence="1">Membrane</location>
        <topology evidence="1">Multi-pass membrane protein</topology>
    </subcellularLocation>
</comment>
<sequence length="393" mass="43408">MQGKPQKTKFRTLDVFLISLAHHIHDIYTAFLAPVQVLLIEKLSINYTLFGLLSVIQRLPTLFNPLMGILADKVRIRYLMIVSPTVTAVAMSLIGVAPSYSFLVILMLLSGIGSTMFHVPTPVMVKLVAGKRTGRGMSFYMVGGELARTLGPIVVLGAIDVWGFEGIFRLIPAGLLASIILFVRFRNVDLRKQVKKGSQSVSYLLTLKKYLPVLLIIGSITLTRGFMKSCLTYYLPGYMESIGESRWMAGISLSVIYLSGAAGTFLSGTISDFIGRRNTLLIVAIISPLLLAMFIYFRGVFTFPLLIAMGFFLLAPTPVFLAIIHELKTEHLPFVNGLYMTSNFILGAFSTLITGYGFDHFGNETTFKFAAVMALLAIPVTIYIKKKNPFSEN</sequence>
<evidence type="ECO:0000259" key="6">
    <source>
        <dbReference type="PROSITE" id="PS50850"/>
    </source>
</evidence>
<feature type="transmembrane region" description="Helical" evidence="5">
    <location>
        <begin position="102"/>
        <end position="125"/>
    </location>
</feature>
<dbReference type="Gene3D" id="1.20.1250.20">
    <property type="entry name" value="MFS general substrate transporter like domains"/>
    <property type="match status" value="2"/>
</dbReference>
<dbReference type="SUPFAM" id="SSF103473">
    <property type="entry name" value="MFS general substrate transporter"/>
    <property type="match status" value="1"/>
</dbReference>
<gene>
    <name evidence="7" type="ORF">DDZ16_17925</name>
</gene>
<dbReference type="PANTHER" id="PTHR43129:SF1">
    <property type="entry name" value="FOSMIDOMYCIN RESISTANCE PROTEIN"/>
    <property type="match status" value="1"/>
</dbReference>
<evidence type="ECO:0000256" key="5">
    <source>
        <dbReference type="SAM" id="Phobius"/>
    </source>
</evidence>
<dbReference type="CDD" id="cd17478">
    <property type="entry name" value="MFS_FsR"/>
    <property type="match status" value="1"/>
</dbReference>
<feature type="transmembrane region" description="Helical" evidence="5">
    <location>
        <begin position="146"/>
        <end position="164"/>
    </location>
</feature>
<dbReference type="PROSITE" id="PS00216">
    <property type="entry name" value="SUGAR_TRANSPORT_1"/>
    <property type="match status" value="1"/>
</dbReference>
<evidence type="ECO:0000256" key="4">
    <source>
        <dbReference type="ARBA" id="ARBA00023136"/>
    </source>
</evidence>
<keyword evidence="2 5" id="KW-0812">Transmembrane</keyword>
<dbReference type="InterPro" id="IPR011701">
    <property type="entry name" value="MFS"/>
</dbReference>
<name>A0A2U2B4G4_9BACT</name>
<dbReference type="EMBL" id="QEWP01000021">
    <property type="protein sequence ID" value="PWD97952.1"/>
    <property type="molecule type" value="Genomic_DNA"/>
</dbReference>
<keyword evidence="3 5" id="KW-1133">Transmembrane helix</keyword>
<keyword evidence="4 5" id="KW-0472">Membrane</keyword>
<evidence type="ECO:0000313" key="8">
    <source>
        <dbReference type="Proteomes" id="UP000244956"/>
    </source>
</evidence>
<feature type="transmembrane region" description="Helical" evidence="5">
    <location>
        <begin position="209"/>
        <end position="227"/>
    </location>
</feature>
<dbReference type="Proteomes" id="UP000244956">
    <property type="component" value="Unassembled WGS sequence"/>
</dbReference>
<keyword evidence="8" id="KW-1185">Reference proteome</keyword>
<evidence type="ECO:0000256" key="1">
    <source>
        <dbReference type="ARBA" id="ARBA00004141"/>
    </source>
</evidence>